<dbReference type="EMBL" id="KQ979507">
    <property type="protein sequence ID" value="KYN21186.1"/>
    <property type="molecule type" value="Genomic_DNA"/>
</dbReference>
<organism evidence="2 3">
    <name type="scientific">Trachymyrmex cornetzi</name>
    <dbReference type="NCBI Taxonomy" id="471704"/>
    <lineage>
        <taxon>Eukaryota</taxon>
        <taxon>Metazoa</taxon>
        <taxon>Ecdysozoa</taxon>
        <taxon>Arthropoda</taxon>
        <taxon>Hexapoda</taxon>
        <taxon>Insecta</taxon>
        <taxon>Pterygota</taxon>
        <taxon>Neoptera</taxon>
        <taxon>Endopterygota</taxon>
        <taxon>Hymenoptera</taxon>
        <taxon>Apocrita</taxon>
        <taxon>Aculeata</taxon>
        <taxon>Formicoidea</taxon>
        <taxon>Formicidae</taxon>
        <taxon>Myrmicinae</taxon>
        <taxon>Trachymyrmex</taxon>
    </lineage>
</organism>
<feature type="transmembrane region" description="Helical" evidence="1">
    <location>
        <begin position="45"/>
        <end position="67"/>
    </location>
</feature>
<evidence type="ECO:0000313" key="2">
    <source>
        <dbReference type="EMBL" id="KYN21186.1"/>
    </source>
</evidence>
<keyword evidence="1" id="KW-1133">Transmembrane helix</keyword>
<gene>
    <name evidence="2" type="ORF">ALC57_06457</name>
</gene>
<protein>
    <recommendedName>
        <fullName evidence="4">Transmembrane protein</fullName>
    </recommendedName>
</protein>
<dbReference type="AlphaFoldDB" id="A0A151J8M8"/>
<keyword evidence="1" id="KW-0812">Transmembrane</keyword>
<sequence>MSYDCCVGDGRVAGESLGAALRDTLHLIHEGLHELLGVDTQHRSWMLLLVVLAVASLLLVAGSFVTGRYHVASKVTRSLDRNRTITSMTNDKNTPSSAVSDWSTRDTCKRESCEL</sequence>
<proteinExistence type="predicted"/>
<accession>A0A151J8M8</accession>
<reference evidence="2 3" key="1">
    <citation type="submission" date="2015-09" db="EMBL/GenBank/DDBJ databases">
        <title>Trachymyrmex cornetzi WGS genome.</title>
        <authorList>
            <person name="Nygaard S."/>
            <person name="Hu H."/>
            <person name="Boomsma J."/>
            <person name="Zhang G."/>
        </authorList>
    </citation>
    <scope>NUCLEOTIDE SEQUENCE [LARGE SCALE GENOMIC DNA]</scope>
    <source>
        <strain evidence="2">Tcor2-1</strain>
        <tissue evidence="2">Whole body</tissue>
    </source>
</reference>
<keyword evidence="3" id="KW-1185">Reference proteome</keyword>
<keyword evidence="1" id="KW-0472">Membrane</keyword>
<evidence type="ECO:0000256" key="1">
    <source>
        <dbReference type="SAM" id="Phobius"/>
    </source>
</evidence>
<dbReference type="Proteomes" id="UP000078492">
    <property type="component" value="Unassembled WGS sequence"/>
</dbReference>
<name>A0A151J8M8_9HYME</name>
<evidence type="ECO:0000313" key="3">
    <source>
        <dbReference type="Proteomes" id="UP000078492"/>
    </source>
</evidence>
<evidence type="ECO:0008006" key="4">
    <source>
        <dbReference type="Google" id="ProtNLM"/>
    </source>
</evidence>